<dbReference type="Gene3D" id="3.40.50.1820">
    <property type="entry name" value="alpha/beta hydrolase"/>
    <property type="match status" value="1"/>
</dbReference>
<dbReference type="Pfam" id="PF00561">
    <property type="entry name" value="Abhydrolase_1"/>
    <property type="match status" value="1"/>
</dbReference>
<dbReference type="PANTHER" id="PTHR43433">
    <property type="entry name" value="HYDROLASE, ALPHA/BETA FOLD FAMILY PROTEIN"/>
    <property type="match status" value="1"/>
</dbReference>
<dbReference type="Proteomes" id="UP000053342">
    <property type="component" value="Unassembled WGS sequence"/>
</dbReference>
<evidence type="ECO:0000313" key="3">
    <source>
        <dbReference type="Proteomes" id="UP000053342"/>
    </source>
</evidence>
<dbReference type="SUPFAM" id="SSF53474">
    <property type="entry name" value="alpha/beta-Hydrolases"/>
    <property type="match status" value="1"/>
</dbReference>
<dbReference type="OrthoDB" id="408373at2759"/>
<dbReference type="RefSeq" id="XP_016261413.1">
    <property type="nucleotide sequence ID" value="XM_016407933.1"/>
</dbReference>
<dbReference type="AlphaFoldDB" id="A0A0D2BUR7"/>
<dbReference type="HOGENOM" id="CLU_083329_0_0_1"/>
<sequence>MPHLDVPGAQLYYETIGSGPLLLLISGANGSGDLWRILAEQLKSHFTVAIYDRRGFSRSQLVGAQDYEHRIETDADDASLLIKHLSPDDDNTRATVVGNSSGAIVSLELLCRHPECIRVVVAHEPPAMRLVPDCDELWAMQNDIYKTYRKSGIAPALDMFADMIKAGKERQGLVRGFASTDPYVKLNTIYWFERELLDYPYRQFDVEVLKKQKDRLLLANGADSNKEALQFRANVALGEKLGLDVKLLPAMHIGFATHPKGWAQGLLDILKEKNDFYAKG</sequence>
<dbReference type="EMBL" id="KN847337">
    <property type="protein sequence ID" value="KIW41197.1"/>
    <property type="molecule type" value="Genomic_DNA"/>
</dbReference>
<dbReference type="GeneID" id="27358848"/>
<gene>
    <name evidence="2" type="ORF">PV06_06774</name>
</gene>
<evidence type="ECO:0000313" key="2">
    <source>
        <dbReference type="EMBL" id="KIW41197.1"/>
    </source>
</evidence>
<keyword evidence="3" id="KW-1185">Reference proteome</keyword>
<protein>
    <recommendedName>
        <fullName evidence="1">AB hydrolase-1 domain-containing protein</fullName>
    </recommendedName>
</protein>
<dbReference type="STRING" id="215243.A0A0D2BUR7"/>
<reference evidence="2 3" key="1">
    <citation type="submission" date="2015-01" db="EMBL/GenBank/DDBJ databases">
        <title>The Genome Sequence of Exophiala oligosperma CBS72588.</title>
        <authorList>
            <consortium name="The Broad Institute Genomics Platform"/>
            <person name="Cuomo C."/>
            <person name="de Hoog S."/>
            <person name="Gorbushina A."/>
            <person name="Stielow B."/>
            <person name="Teixiera M."/>
            <person name="Abouelleil A."/>
            <person name="Chapman S.B."/>
            <person name="Priest M."/>
            <person name="Young S.K."/>
            <person name="Wortman J."/>
            <person name="Nusbaum C."/>
            <person name="Birren B."/>
        </authorList>
    </citation>
    <scope>NUCLEOTIDE SEQUENCE [LARGE SCALE GENOMIC DNA]</scope>
    <source>
        <strain evidence="2 3">CBS 72588</strain>
    </source>
</reference>
<name>A0A0D2BUR7_9EURO</name>
<evidence type="ECO:0000259" key="1">
    <source>
        <dbReference type="Pfam" id="PF00561"/>
    </source>
</evidence>
<dbReference type="InterPro" id="IPR000073">
    <property type="entry name" value="AB_hydrolase_1"/>
</dbReference>
<dbReference type="VEuPathDB" id="FungiDB:PV06_06774"/>
<dbReference type="GO" id="GO:0004806">
    <property type="term" value="F:triacylglycerol lipase activity"/>
    <property type="evidence" value="ECO:0007669"/>
    <property type="project" value="TreeGrafter"/>
</dbReference>
<accession>A0A0D2BUR7</accession>
<organism evidence="2 3">
    <name type="scientific">Exophiala oligosperma</name>
    <dbReference type="NCBI Taxonomy" id="215243"/>
    <lineage>
        <taxon>Eukaryota</taxon>
        <taxon>Fungi</taxon>
        <taxon>Dikarya</taxon>
        <taxon>Ascomycota</taxon>
        <taxon>Pezizomycotina</taxon>
        <taxon>Eurotiomycetes</taxon>
        <taxon>Chaetothyriomycetidae</taxon>
        <taxon>Chaetothyriales</taxon>
        <taxon>Herpotrichiellaceae</taxon>
        <taxon>Exophiala</taxon>
    </lineage>
</organism>
<dbReference type="InterPro" id="IPR050471">
    <property type="entry name" value="AB_hydrolase"/>
</dbReference>
<dbReference type="PANTHER" id="PTHR43433:SF5">
    <property type="entry name" value="AB HYDROLASE-1 DOMAIN-CONTAINING PROTEIN"/>
    <property type="match status" value="1"/>
</dbReference>
<feature type="domain" description="AB hydrolase-1" evidence="1">
    <location>
        <begin position="20"/>
        <end position="202"/>
    </location>
</feature>
<dbReference type="GO" id="GO:0046503">
    <property type="term" value="P:glycerolipid catabolic process"/>
    <property type="evidence" value="ECO:0007669"/>
    <property type="project" value="TreeGrafter"/>
</dbReference>
<proteinExistence type="predicted"/>
<dbReference type="InterPro" id="IPR029058">
    <property type="entry name" value="AB_hydrolase_fold"/>
</dbReference>